<reference evidence="7 8" key="1">
    <citation type="submission" date="2019-11" db="EMBL/GenBank/DDBJ databases">
        <title>Cellulosimicrobium composti sp. nov. isolated from a compost.</title>
        <authorList>
            <person name="Yang Y."/>
        </authorList>
    </citation>
    <scope>NUCLEOTIDE SEQUENCE [LARGE SCALE GENOMIC DNA]</scope>
    <source>
        <strain evidence="7 8">BIT-GX5</strain>
    </source>
</reference>
<dbReference type="PANTHER" id="PTHR47737">
    <property type="entry name" value="GLYCINE BETAINE/PROLINE BETAINE TRANSPORT SYSTEM PERMEASE PROTEIN PROW"/>
    <property type="match status" value="1"/>
</dbReference>
<evidence type="ECO:0000256" key="3">
    <source>
        <dbReference type="ARBA" id="ARBA00022475"/>
    </source>
</evidence>
<keyword evidence="3" id="KW-1003">Cell membrane</keyword>
<dbReference type="CDD" id="cd13639">
    <property type="entry name" value="PBP2_OpuAC_like"/>
    <property type="match status" value="1"/>
</dbReference>
<evidence type="ECO:0000313" key="8">
    <source>
        <dbReference type="Proteomes" id="UP000440668"/>
    </source>
</evidence>
<protein>
    <submittedName>
        <fullName evidence="7">Glycine/betaine ABC transporter substrate-binding protein</fullName>
    </submittedName>
</protein>
<dbReference type="Gene3D" id="3.40.190.100">
    <property type="entry name" value="Glycine betaine-binding periplasmic protein, domain 2"/>
    <property type="match status" value="1"/>
</dbReference>
<evidence type="ECO:0000256" key="2">
    <source>
        <dbReference type="ARBA" id="ARBA00022448"/>
    </source>
</evidence>
<feature type="domain" description="ABC-type glycine betaine transport system substrate-binding" evidence="6">
    <location>
        <begin position="50"/>
        <end position="297"/>
    </location>
</feature>
<keyword evidence="5" id="KW-0732">Signal</keyword>
<sequence>MTPARTSRTRTARRSAAVAAAAVLGLGLSACASESGSGSGDASTGEDESSVSIGIPSGWDEGIAVSHLWKAILEEEGYDVETQTGEIGVVFTGLAGGDFDLLFDAWLPITHEEYVAKYGDDITDLGTWYDDAKLTIAVNEDSPAQSLEDLASMADEYGNKLVGIEAGAGLTKVTQDAVIPTYGLEGMDYTISSTPAMLAELKGATEAGENIAVTLWRPHWAYDEFPVRDLEDPEGTLGDAESIHTYGAGDFEERYPTLTKLVGAFTLDDEQLFSLENMMFNSDEYADEAEAVQAWLEANPTFVDDLKESAGV</sequence>
<dbReference type="SUPFAM" id="SSF53850">
    <property type="entry name" value="Periplasmic binding protein-like II"/>
    <property type="match status" value="1"/>
</dbReference>
<dbReference type="GO" id="GO:0043190">
    <property type="term" value="C:ATP-binding cassette (ABC) transporter complex"/>
    <property type="evidence" value="ECO:0007669"/>
    <property type="project" value="InterPro"/>
</dbReference>
<comment type="caution">
    <text evidence="7">The sequence shown here is derived from an EMBL/GenBank/DDBJ whole genome shotgun (WGS) entry which is preliminary data.</text>
</comment>
<evidence type="ECO:0000313" key="7">
    <source>
        <dbReference type="EMBL" id="MTG88452.1"/>
    </source>
</evidence>
<feature type="chain" id="PRO_5027045358" evidence="5">
    <location>
        <begin position="33"/>
        <end position="312"/>
    </location>
</feature>
<dbReference type="AlphaFoldDB" id="A0A6N7ZGJ4"/>
<comment type="subcellular location">
    <subcellularLocation>
        <location evidence="1">Cell membrane</location>
    </subcellularLocation>
</comment>
<accession>A0A6N7ZGJ4</accession>
<dbReference type="GO" id="GO:0005275">
    <property type="term" value="F:amine transmembrane transporter activity"/>
    <property type="evidence" value="ECO:0007669"/>
    <property type="project" value="TreeGrafter"/>
</dbReference>
<dbReference type="RefSeq" id="WP_155098553.1">
    <property type="nucleotide sequence ID" value="NZ_WMKA01000008.1"/>
</dbReference>
<keyword evidence="2" id="KW-0813">Transport</keyword>
<dbReference type="InterPro" id="IPR007210">
    <property type="entry name" value="ABC_Gly_betaine_transp_sub-bd"/>
</dbReference>
<gene>
    <name evidence="7" type="ORF">GJV82_05745</name>
</gene>
<evidence type="ECO:0000256" key="4">
    <source>
        <dbReference type="ARBA" id="ARBA00023136"/>
    </source>
</evidence>
<name>A0A6N7ZGJ4_9MICO</name>
<dbReference type="GO" id="GO:0031460">
    <property type="term" value="P:glycine betaine transport"/>
    <property type="evidence" value="ECO:0007669"/>
    <property type="project" value="TreeGrafter"/>
</dbReference>
<proteinExistence type="predicted"/>
<dbReference type="PROSITE" id="PS51257">
    <property type="entry name" value="PROKAR_LIPOPROTEIN"/>
    <property type="match status" value="1"/>
</dbReference>
<evidence type="ECO:0000259" key="6">
    <source>
        <dbReference type="Pfam" id="PF04069"/>
    </source>
</evidence>
<evidence type="ECO:0000256" key="5">
    <source>
        <dbReference type="SAM" id="SignalP"/>
    </source>
</evidence>
<dbReference type="GO" id="GO:0015226">
    <property type="term" value="F:carnitine transmembrane transporter activity"/>
    <property type="evidence" value="ECO:0007669"/>
    <property type="project" value="TreeGrafter"/>
</dbReference>
<organism evidence="7 8">
    <name type="scientific">Cellulosimicrobium composti</name>
    <dbReference type="NCBI Taxonomy" id="2672572"/>
    <lineage>
        <taxon>Bacteria</taxon>
        <taxon>Bacillati</taxon>
        <taxon>Actinomycetota</taxon>
        <taxon>Actinomycetes</taxon>
        <taxon>Micrococcales</taxon>
        <taxon>Promicromonosporaceae</taxon>
        <taxon>Cellulosimicrobium</taxon>
    </lineage>
</organism>
<dbReference type="PANTHER" id="PTHR47737:SF1">
    <property type="entry name" value="GLYCINE BETAINE_PROLINE BETAINE TRANSPORT SYSTEM PERMEASE PROTEIN PROW"/>
    <property type="match status" value="1"/>
</dbReference>
<dbReference type="Pfam" id="PF04069">
    <property type="entry name" value="OpuAC"/>
    <property type="match status" value="1"/>
</dbReference>
<dbReference type="GO" id="GO:0015871">
    <property type="term" value="P:choline transport"/>
    <property type="evidence" value="ECO:0007669"/>
    <property type="project" value="TreeGrafter"/>
</dbReference>
<dbReference type="EMBL" id="WMKA01000008">
    <property type="protein sequence ID" value="MTG88452.1"/>
    <property type="molecule type" value="Genomic_DNA"/>
</dbReference>
<dbReference type="Proteomes" id="UP000440668">
    <property type="component" value="Unassembled WGS sequence"/>
</dbReference>
<feature type="signal peptide" evidence="5">
    <location>
        <begin position="1"/>
        <end position="32"/>
    </location>
</feature>
<dbReference type="Gene3D" id="3.40.190.10">
    <property type="entry name" value="Periplasmic binding protein-like II"/>
    <property type="match status" value="1"/>
</dbReference>
<keyword evidence="4" id="KW-0472">Membrane</keyword>
<evidence type="ECO:0000256" key="1">
    <source>
        <dbReference type="ARBA" id="ARBA00004236"/>
    </source>
</evidence>